<sequence length="150" mass="16811">MNLGKLISRELNVGPEHIMLLRHSNTLLPALLNAGGTIEEYTLVQPSNSRYDFHADGKPQIDVVAVIVSDLVHVVYRILGVERHGTTRTLVSPHFQRFDVAHKFPERDAKLFAAEEIQSTAVTRPIRGWTSPRTPVARFGGLLFESVEIF</sequence>
<dbReference type="RefSeq" id="WP_169136962.1">
    <property type="nucleotide sequence ID" value="NZ_WTVS01000002.1"/>
</dbReference>
<gene>
    <name evidence="1" type="ORF">GPA27_01160</name>
</gene>
<organism evidence="1 2">
    <name type="scientific">Aromatoleum toluolicum</name>
    <dbReference type="NCBI Taxonomy" id="90060"/>
    <lineage>
        <taxon>Bacteria</taxon>
        <taxon>Pseudomonadati</taxon>
        <taxon>Pseudomonadota</taxon>
        <taxon>Betaproteobacteria</taxon>
        <taxon>Rhodocyclales</taxon>
        <taxon>Rhodocyclaceae</taxon>
        <taxon>Aromatoleum</taxon>
    </lineage>
</organism>
<name>A0ABX1N9T9_9RHOO</name>
<dbReference type="EMBL" id="WTVS01000002">
    <property type="protein sequence ID" value="NMF96004.1"/>
    <property type="molecule type" value="Genomic_DNA"/>
</dbReference>
<keyword evidence="2" id="KW-1185">Reference proteome</keyword>
<protein>
    <submittedName>
        <fullName evidence="1">Uncharacterized protein</fullName>
    </submittedName>
</protein>
<evidence type="ECO:0000313" key="1">
    <source>
        <dbReference type="EMBL" id="NMF96004.1"/>
    </source>
</evidence>
<accession>A0ABX1N9T9</accession>
<reference evidence="1 2" key="1">
    <citation type="submission" date="2019-12" db="EMBL/GenBank/DDBJ databases">
        <title>Comparative genomics gives insights into the taxonomy of the Azoarcus-Aromatoleum group and reveals separate origins of nif in the plant-associated Azoarcus and non-plant-associated Aromatoleum sub-groups.</title>
        <authorList>
            <person name="Lafos M."/>
            <person name="Maluk M."/>
            <person name="Batista M."/>
            <person name="Junghare M."/>
            <person name="Carmona M."/>
            <person name="Faoro H."/>
            <person name="Cruz L.M."/>
            <person name="Battistoni F."/>
            <person name="De Souza E."/>
            <person name="Pedrosa F."/>
            <person name="Chen W.-M."/>
            <person name="Poole P.S."/>
            <person name="Dixon R.A."/>
            <person name="James E.K."/>
        </authorList>
    </citation>
    <scope>NUCLEOTIDE SEQUENCE [LARGE SCALE GENOMIC DNA]</scope>
    <source>
        <strain evidence="1 2">T</strain>
    </source>
</reference>
<evidence type="ECO:0000313" key="2">
    <source>
        <dbReference type="Proteomes" id="UP000634522"/>
    </source>
</evidence>
<proteinExistence type="predicted"/>
<dbReference type="Proteomes" id="UP000634522">
    <property type="component" value="Unassembled WGS sequence"/>
</dbReference>
<comment type="caution">
    <text evidence="1">The sequence shown here is derived from an EMBL/GenBank/DDBJ whole genome shotgun (WGS) entry which is preliminary data.</text>
</comment>